<protein>
    <submittedName>
        <fullName evidence="1">Uncharacterized protein</fullName>
    </submittedName>
</protein>
<evidence type="ECO:0000313" key="2">
    <source>
        <dbReference type="Proteomes" id="UP000230002"/>
    </source>
</evidence>
<dbReference type="EMBL" id="AYKW01000023">
    <property type="protein sequence ID" value="PIL29388.1"/>
    <property type="molecule type" value="Genomic_DNA"/>
</dbReference>
<accession>A0A2G8S765</accession>
<name>A0A2G8S765_9APHY</name>
<dbReference type="OrthoDB" id="5366606at2759"/>
<evidence type="ECO:0000313" key="1">
    <source>
        <dbReference type="EMBL" id="PIL29388.1"/>
    </source>
</evidence>
<gene>
    <name evidence="1" type="ORF">GSI_09440</name>
</gene>
<sequence length="148" mass="15814">MSIPEFSLRLQEGIIGGFAPPTPNEIVTITGIPTQNLLNITSAVRPKGTRSLQDALPKSISASDEHTVALVTELRTILGSIPTESPPGSEDIYGLDTSIAFGMEGFEWINGGPQGCSHGKSWVQPTEEDKAKFKRAVAIVKELQAKNA</sequence>
<reference evidence="1 2" key="1">
    <citation type="journal article" date="2015" name="Sci. Rep.">
        <title>Chromosome-level genome map provides insights into diverse defense mechanisms in the medicinal fungus Ganoderma sinense.</title>
        <authorList>
            <person name="Zhu Y."/>
            <person name="Xu J."/>
            <person name="Sun C."/>
            <person name="Zhou S."/>
            <person name="Xu H."/>
            <person name="Nelson D.R."/>
            <person name="Qian J."/>
            <person name="Song J."/>
            <person name="Luo H."/>
            <person name="Xiang L."/>
            <person name="Li Y."/>
            <person name="Xu Z."/>
            <person name="Ji A."/>
            <person name="Wang L."/>
            <person name="Lu S."/>
            <person name="Hayward A."/>
            <person name="Sun W."/>
            <person name="Li X."/>
            <person name="Schwartz D.C."/>
            <person name="Wang Y."/>
            <person name="Chen S."/>
        </authorList>
    </citation>
    <scope>NUCLEOTIDE SEQUENCE [LARGE SCALE GENOMIC DNA]</scope>
    <source>
        <strain evidence="1 2">ZZ0214-1</strain>
    </source>
</reference>
<keyword evidence="2" id="KW-1185">Reference proteome</keyword>
<comment type="caution">
    <text evidence="1">The sequence shown here is derived from an EMBL/GenBank/DDBJ whole genome shotgun (WGS) entry which is preliminary data.</text>
</comment>
<dbReference type="AlphaFoldDB" id="A0A2G8S765"/>
<dbReference type="Proteomes" id="UP000230002">
    <property type="component" value="Unassembled WGS sequence"/>
</dbReference>
<organism evidence="1 2">
    <name type="scientific">Ganoderma sinense ZZ0214-1</name>
    <dbReference type="NCBI Taxonomy" id="1077348"/>
    <lineage>
        <taxon>Eukaryota</taxon>
        <taxon>Fungi</taxon>
        <taxon>Dikarya</taxon>
        <taxon>Basidiomycota</taxon>
        <taxon>Agaricomycotina</taxon>
        <taxon>Agaricomycetes</taxon>
        <taxon>Polyporales</taxon>
        <taxon>Polyporaceae</taxon>
        <taxon>Ganoderma</taxon>
    </lineage>
</organism>
<proteinExistence type="predicted"/>